<dbReference type="GeneID" id="39731824"/>
<dbReference type="Proteomes" id="UP000220797">
    <property type="component" value="Unassembled WGS sequence"/>
</dbReference>
<organism evidence="2 3">
    <name type="scientific">Plasmodium gallinaceum</name>
    <dbReference type="NCBI Taxonomy" id="5849"/>
    <lineage>
        <taxon>Eukaryota</taxon>
        <taxon>Sar</taxon>
        <taxon>Alveolata</taxon>
        <taxon>Apicomplexa</taxon>
        <taxon>Aconoidasida</taxon>
        <taxon>Haemosporida</taxon>
        <taxon>Plasmodiidae</taxon>
        <taxon>Plasmodium</taxon>
        <taxon>Plasmodium (Haemamoeba)</taxon>
    </lineage>
</organism>
<dbReference type="AlphaFoldDB" id="A0A1J1GU71"/>
<accession>A0A1J1GU71</accession>
<dbReference type="OrthoDB" id="387225at2759"/>
<evidence type="ECO:0000313" key="3">
    <source>
        <dbReference type="Proteomes" id="UP000220797"/>
    </source>
</evidence>
<dbReference type="VEuPathDB" id="PlasmoDB:PGAL8A_00329500"/>
<keyword evidence="3" id="KW-1185">Reference proteome</keyword>
<keyword evidence="1" id="KW-0472">Membrane</keyword>
<evidence type="ECO:0000256" key="1">
    <source>
        <dbReference type="SAM" id="Phobius"/>
    </source>
</evidence>
<protein>
    <submittedName>
        <fullName evidence="2">Uncharacterized protein</fullName>
    </submittedName>
</protein>
<keyword evidence="1" id="KW-0812">Transmembrane</keyword>
<dbReference type="RefSeq" id="XP_028528886.1">
    <property type="nucleotide sequence ID" value="XM_028672323.1"/>
</dbReference>
<proteinExistence type="predicted"/>
<keyword evidence="1" id="KW-1133">Transmembrane helix</keyword>
<gene>
    <name evidence="2" type="ORF">PGAL8A_00329500</name>
</gene>
<feature type="transmembrane region" description="Helical" evidence="1">
    <location>
        <begin position="47"/>
        <end position="63"/>
    </location>
</feature>
<evidence type="ECO:0000313" key="2">
    <source>
        <dbReference type="EMBL" id="CRG96081.1"/>
    </source>
</evidence>
<sequence length="286" mass="35826">MTFYNDKGRKLPRTLSFSDMYTLVFFINYLRNKNEAFKRINLVNSKFYRLYSILFIISLYFLLQRISKRKDKTCLGLYFNNLNLRELSEQLSKEYRESVEDFPCLRLYFNKLNLRESTEHLSKECRKYYLESSESMYAKRKIYELDLFPDIETDEEKSKRLKEIWYKNCLKERASYWQKRMKYWNEIEENIYIDWYFGPKTKKMDKEWKDKKWNEWFEMFSKKMWKEDMKDTKSFKKKIKREYSLEVIVQSFMKKEKSFEKKKIKIMKEWDEFVNISVEQWENEKK</sequence>
<name>A0A1J1GU71_PLAGA</name>
<dbReference type="EMBL" id="CVMV01000059">
    <property type="protein sequence ID" value="CRG96081.1"/>
    <property type="molecule type" value="Genomic_DNA"/>
</dbReference>
<comment type="caution">
    <text evidence="2">The sequence shown here is derived from an EMBL/GenBank/DDBJ whole genome shotgun (WGS) entry which is preliminary data.</text>
</comment>
<reference evidence="2" key="1">
    <citation type="submission" date="2015-04" db="EMBL/GenBank/DDBJ databases">
        <authorList>
            <consortium name="Pathogen Informatics"/>
        </authorList>
    </citation>
    <scope>NUCLEOTIDE SEQUENCE [LARGE SCALE GENOMIC DNA]</scope>
    <source>
        <strain evidence="2">8A</strain>
    </source>
</reference>